<protein>
    <recommendedName>
        <fullName evidence="3">Metallo-beta-lactamase domain-containing protein</fullName>
    </recommendedName>
</protein>
<dbReference type="SUPFAM" id="SSF56281">
    <property type="entry name" value="Metallo-hydrolase/oxidoreductase"/>
    <property type="match status" value="1"/>
</dbReference>
<evidence type="ECO:0000313" key="5">
    <source>
        <dbReference type="Proteomes" id="UP000234767"/>
    </source>
</evidence>
<proteinExistence type="predicted"/>
<feature type="domain" description="Metallo-beta-lactamase" evidence="3">
    <location>
        <begin position="41"/>
        <end position="245"/>
    </location>
</feature>
<dbReference type="InterPro" id="IPR050114">
    <property type="entry name" value="UPF0173_UPF0282_UlaG_hydrolase"/>
</dbReference>
<keyword evidence="1" id="KW-0378">Hydrolase</keyword>
<reference evidence="4 5" key="1">
    <citation type="submission" date="2017-12" db="EMBL/GenBank/DDBJ databases">
        <title>Phylogenetic diversity of female urinary microbiome.</title>
        <authorList>
            <person name="Thomas-White K."/>
            <person name="Wolfe A.J."/>
        </authorList>
    </citation>
    <scope>NUCLEOTIDE SEQUENCE [LARGE SCALE GENOMIC DNA]</scope>
    <source>
        <strain evidence="4 5">UMB0321</strain>
    </source>
</reference>
<organism evidence="4 5">
    <name type="scientific">Neisseria sicca</name>
    <dbReference type="NCBI Taxonomy" id="490"/>
    <lineage>
        <taxon>Bacteria</taxon>
        <taxon>Pseudomonadati</taxon>
        <taxon>Pseudomonadota</taxon>
        <taxon>Betaproteobacteria</taxon>
        <taxon>Neisseriales</taxon>
        <taxon>Neisseriaceae</taxon>
        <taxon>Neisseria</taxon>
    </lineage>
</organism>
<dbReference type="GO" id="GO:0016787">
    <property type="term" value="F:hydrolase activity"/>
    <property type="evidence" value="ECO:0007669"/>
    <property type="project" value="UniProtKB-KW"/>
</dbReference>
<dbReference type="PANTHER" id="PTHR43546:SF9">
    <property type="entry name" value="L-ASCORBATE-6-PHOSPHATE LACTONASE ULAG-RELATED"/>
    <property type="match status" value="1"/>
</dbReference>
<dbReference type="InterPro" id="IPR036866">
    <property type="entry name" value="RibonucZ/Hydroxyglut_hydro"/>
</dbReference>
<dbReference type="Pfam" id="PF12706">
    <property type="entry name" value="Lactamase_B_2"/>
    <property type="match status" value="1"/>
</dbReference>
<dbReference type="Gene3D" id="3.60.15.10">
    <property type="entry name" value="Ribonuclease Z/Hydroxyacylglutathione hydrolase-like"/>
    <property type="match status" value="1"/>
</dbReference>
<dbReference type="PANTHER" id="PTHR43546">
    <property type="entry name" value="UPF0173 METAL-DEPENDENT HYDROLASE MJ1163-RELATED"/>
    <property type="match status" value="1"/>
</dbReference>
<comment type="caution">
    <text evidence="4">The sequence shown here is derived from an EMBL/GenBank/DDBJ whole genome shotgun (WGS) entry which is preliminary data.</text>
</comment>
<evidence type="ECO:0000259" key="3">
    <source>
        <dbReference type="Pfam" id="PF12706"/>
    </source>
</evidence>
<dbReference type="InterPro" id="IPR001279">
    <property type="entry name" value="Metallo-B-lactamas"/>
</dbReference>
<evidence type="ECO:0000313" key="4">
    <source>
        <dbReference type="EMBL" id="PLA39688.1"/>
    </source>
</evidence>
<gene>
    <name evidence="4" type="ORF">CYK00_09410</name>
</gene>
<dbReference type="AlphaFoldDB" id="A0A2I1XAL8"/>
<dbReference type="RefSeq" id="WP_101810658.1">
    <property type="nucleotide sequence ID" value="NZ_PKJO01000012.1"/>
</dbReference>
<name>A0A2I1XAL8_NEISI</name>
<sequence>MKLKQFILSVVLSATAFSAWADDSYQHIRNATAKVEYAGQTFLIDPFFAPKHSMNGFAGTFNNQAKMPLVGLPMSVNKILDGVDAVIVTHTHEDHWDETAARSIPKNLPVYVQHQADAAKIRSQGFTDVRVLNGSTVFNGVTISKTGGVHGTEAMYANPQLAEILGDAMGVVFQSSGHKTAYIMGDTVWTADVNKALNRYKPDYLIMNTGYALISGISDGIIMGTADVLKASQVMPKAKIITVHMDTVNHTAVSRADMRKFIRGQGIESRVNVPEDGEIVKLD</sequence>
<accession>A0A2I1XAL8</accession>
<keyword evidence="2" id="KW-0732">Signal</keyword>
<evidence type="ECO:0000256" key="1">
    <source>
        <dbReference type="ARBA" id="ARBA00022801"/>
    </source>
</evidence>
<feature type="signal peptide" evidence="2">
    <location>
        <begin position="1"/>
        <end position="21"/>
    </location>
</feature>
<dbReference type="Proteomes" id="UP000234767">
    <property type="component" value="Unassembled WGS sequence"/>
</dbReference>
<evidence type="ECO:0000256" key="2">
    <source>
        <dbReference type="SAM" id="SignalP"/>
    </source>
</evidence>
<feature type="chain" id="PRO_5014116977" description="Metallo-beta-lactamase domain-containing protein" evidence="2">
    <location>
        <begin position="22"/>
        <end position="283"/>
    </location>
</feature>
<dbReference type="EMBL" id="PKJO01000012">
    <property type="protein sequence ID" value="PLA39688.1"/>
    <property type="molecule type" value="Genomic_DNA"/>
</dbReference>